<name>A0ABR2SXI2_9ROSI</name>
<evidence type="ECO:0000313" key="3">
    <source>
        <dbReference type="Proteomes" id="UP001396334"/>
    </source>
</evidence>
<dbReference type="Proteomes" id="UP001396334">
    <property type="component" value="Unassembled WGS sequence"/>
</dbReference>
<dbReference type="SUPFAM" id="SSF55154">
    <property type="entry name" value="CYTH-like phosphatases"/>
    <property type="match status" value="1"/>
</dbReference>
<feature type="domain" description="CYTH" evidence="1">
    <location>
        <begin position="60"/>
        <end position="190"/>
    </location>
</feature>
<dbReference type="Gene3D" id="2.40.320.10">
    <property type="entry name" value="Hypothetical Protein Pfu-838710-001"/>
    <property type="match status" value="1"/>
</dbReference>
<dbReference type="PANTHER" id="PTHR34948:SF2">
    <property type="entry name" value="TRIPHOSPHATE TUNNEL METALLOENZYME 3"/>
    <property type="match status" value="1"/>
</dbReference>
<dbReference type="EMBL" id="JBBPBN010000011">
    <property type="protein sequence ID" value="KAK9029649.1"/>
    <property type="molecule type" value="Genomic_DNA"/>
</dbReference>
<dbReference type="PROSITE" id="PS51707">
    <property type="entry name" value="CYTH"/>
    <property type="match status" value="1"/>
</dbReference>
<dbReference type="InterPro" id="IPR023577">
    <property type="entry name" value="CYTH_domain"/>
</dbReference>
<dbReference type="PANTHER" id="PTHR34948">
    <property type="entry name" value="OS08G0299200 PROTEIN"/>
    <property type="match status" value="1"/>
</dbReference>
<proteinExistence type="predicted"/>
<accession>A0ABR2SXI2</accession>
<sequence>MESKKGKTHGESRLKEFNFEMGPVTEVTRHGVVSRIDEKKARAERKDNLVTEVTRHGVISKIDEKKHFVTLRLQDVAAHRQLTTILSPFLSKTLNQENLFFDTPRNTLSSQLSVLRLRLLNKDARCIVSLKSKPTLVDGVSRVEEDEEELDPCVARACVKDPMRLAKNESRILKRVKGSLGLGKKWDLFV</sequence>
<organism evidence="2 3">
    <name type="scientific">Hibiscus sabdariffa</name>
    <name type="common">roselle</name>
    <dbReference type="NCBI Taxonomy" id="183260"/>
    <lineage>
        <taxon>Eukaryota</taxon>
        <taxon>Viridiplantae</taxon>
        <taxon>Streptophyta</taxon>
        <taxon>Embryophyta</taxon>
        <taxon>Tracheophyta</taxon>
        <taxon>Spermatophyta</taxon>
        <taxon>Magnoliopsida</taxon>
        <taxon>eudicotyledons</taxon>
        <taxon>Gunneridae</taxon>
        <taxon>Pentapetalae</taxon>
        <taxon>rosids</taxon>
        <taxon>malvids</taxon>
        <taxon>Malvales</taxon>
        <taxon>Malvaceae</taxon>
        <taxon>Malvoideae</taxon>
        <taxon>Hibiscus</taxon>
    </lineage>
</organism>
<evidence type="ECO:0000313" key="2">
    <source>
        <dbReference type="EMBL" id="KAK9029649.1"/>
    </source>
</evidence>
<evidence type="ECO:0000259" key="1">
    <source>
        <dbReference type="PROSITE" id="PS51707"/>
    </source>
</evidence>
<comment type="caution">
    <text evidence="2">The sequence shown here is derived from an EMBL/GenBank/DDBJ whole genome shotgun (WGS) entry which is preliminary data.</text>
</comment>
<gene>
    <name evidence="2" type="ORF">V6N11_026756</name>
</gene>
<reference evidence="2 3" key="1">
    <citation type="journal article" date="2024" name="G3 (Bethesda)">
        <title>Genome assembly of Hibiscus sabdariffa L. provides insights into metabolisms of medicinal natural products.</title>
        <authorList>
            <person name="Kim T."/>
        </authorList>
    </citation>
    <scope>NUCLEOTIDE SEQUENCE [LARGE SCALE GENOMIC DNA]</scope>
    <source>
        <strain evidence="2">TK-2024</strain>
        <tissue evidence="2">Old leaves</tissue>
    </source>
</reference>
<dbReference type="InterPro" id="IPR033469">
    <property type="entry name" value="CYTH-like_dom_sf"/>
</dbReference>
<protein>
    <recommendedName>
        <fullName evidence="1">CYTH domain-containing protein</fullName>
    </recommendedName>
</protein>
<keyword evidence="3" id="KW-1185">Reference proteome</keyword>